<dbReference type="SMART" id="SM00408">
    <property type="entry name" value="IGc2"/>
    <property type="match status" value="4"/>
</dbReference>
<proteinExistence type="predicted"/>
<dbReference type="AlphaFoldDB" id="A0AAV1ZT65"/>
<sequence>MYSYFLTASFWQYTTMCDGIPKQECWIIFKVLTVVICLLEFGYCGTIVPPKEAIIMDEYGQHLRGVIGPYNEGFPLGLACEGEGGQLFFTSISSGDPSPAVKWWRDAELLDDSYYITPQGFARNELLLASLKRTDLMTQLTCQVSNSNLTAPVTSSVIIDMNLKPTDVHITSMYRPLSVGHPAEIVCVARGARPPAQISWWLDGEKVTSRITESTAREENLTVSSLVFNPNKHDNQRNLSCRGDNPQLPDSVLEDTWVLDIHFPPELDVKINKQVPVLEGTDVSMTCVVRANPPIAELEWMKDGQSLGPPARRDTRNRTLNIVSTSIEHKGRYQCSAINSEGKTFSEPKLLQIHYAPRCHSVRSRVYGVGRTESVSVACEVDASPNDVSFTWALDGAKILASEQYHTNGTSSVATVSPRSPQDYGVLMCWASNVVGRQKEPCTFRIIPAGPPEEPKNCIITNRTVNCIYLECERGHDGGLQQLFQLEVFGTDSDKFLANVTAHNAPVFSVCSLPPKESFVLVVYAINSKGKSKQIAIHASTMSLNGNNDDDDDSGTFIAVLGVVIGTISVLILLGIVILLTIKLHSKRRALKGREYRGDETKADSHLTKECKEPCVASSQGPDIIPEKSYFQERSDSLPKVIEVEQGVNPSLSTSDPSNRKYREFQSVSYPDDPALITTPQKLHKTKAEGEIEILDSRSTVETPLISSINPILQQWPTHKKETVRLSTPV</sequence>
<keyword evidence="2 4" id="KW-0472">Membrane</keyword>
<dbReference type="Proteomes" id="UP001497382">
    <property type="component" value="Unassembled WGS sequence"/>
</dbReference>
<keyword evidence="7" id="KW-1185">Reference proteome</keyword>
<dbReference type="InterPro" id="IPR036179">
    <property type="entry name" value="Ig-like_dom_sf"/>
</dbReference>
<keyword evidence="3" id="KW-1015">Disulfide bond</keyword>
<comment type="subcellular location">
    <subcellularLocation>
        <location evidence="1">Membrane</location>
        <topology evidence="1">Single-pass membrane protein</topology>
    </subcellularLocation>
</comment>
<evidence type="ECO:0000259" key="5">
    <source>
        <dbReference type="PROSITE" id="PS50835"/>
    </source>
</evidence>
<dbReference type="InterPro" id="IPR036116">
    <property type="entry name" value="FN3_sf"/>
</dbReference>
<feature type="domain" description="Ig-like" evidence="5">
    <location>
        <begin position="165"/>
        <end position="260"/>
    </location>
</feature>
<dbReference type="CDD" id="cd00096">
    <property type="entry name" value="Ig"/>
    <property type="match status" value="2"/>
</dbReference>
<dbReference type="PANTHER" id="PTHR23278">
    <property type="entry name" value="SIDESTEP PROTEIN"/>
    <property type="match status" value="1"/>
</dbReference>
<name>A0AAV1ZT65_9ARAC</name>
<dbReference type="InterPro" id="IPR013783">
    <property type="entry name" value="Ig-like_fold"/>
</dbReference>
<dbReference type="InterPro" id="IPR007110">
    <property type="entry name" value="Ig-like_dom"/>
</dbReference>
<reference evidence="6 7" key="1">
    <citation type="submission" date="2024-04" db="EMBL/GenBank/DDBJ databases">
        <authorList>
            <person name="Rising A."/>
            <person name="Reimegard J."/>
            <person name="Sonavane S."/>
            <person name="Akerstrom W."/>
            <person name="Nylinder S."/>
            <person name="Hedman E."/>
            <person name="Kallberg Y."/>
        </authorList>
    </citation>
    <scope>NUCLEOTIDE SEQUENCE [LARGE SCALE GENOMIC DNA]</scope>
</reference>
<feature type="domain" description="Ig-like" evidence="5">
    <location>
        <begin position="265"/>
        <end position="346"/>
    </location>
</feature>
<dbReference type="Pfam" id="PF13927">
    <property type="entry name" value="Ig_3"/>
    <property type="match status" value="1"/>
</dbReference>
<dbReference type="PROSITE" id="PS50835">
    <property type="entry name" value="IG_LIKE"/>
    <property type="match status" value="4"/>
</dbReference>
<feature type="domain" description="Ig-like" evidence="5">
    <location>
        <begin position="348"/>
        <end position="445"/>
    </location>
</feature>
<organism evidence="6 7">
    <name type="scientific">Larinioides sclopetarius</name>
    <dbReference type="NCBI Taxonomy" id="280406"/>
    <lineage>
        <taxon>Eukaryota</taxon>
        <taxon>Metazoa</taxon>
        <taxon>Ecdysozoa</taxon>
        <taxon>Arthropoda</taxon>
        <taxon>Chelicerata</taxon>
        <taxon>Arachnida</taxon>
        <taxon>Araneae</taxon>
        <taxon>Araneomorphae</taxon>
        <taxon>Entelegynae</taxon>
        <taxon>Araneoidea</taxon>
        <taxon>Araneidae</taxon>
        <taxon>Larinioides</taxon>
    </lineage>
</organism>
<dbReference type="EMBL" id="CAXIEN010000082">
    <property type="protein sequence ID" value="CAL1275023.1"/>
    <property type="molecule type" value="Genomic_DNA"/>
</dbReference>
<evidence type="ECO:0000256" key="1">
    <source>
        <dbReference type="ARBA" id="ARBA00004167"/>
    </source>
</evidence>
<keyword evidence="4" id="KW-0812">Transmembrane</keyword>
<evidence type="ECO:0000313" key="6">
    <source>
        <dbReference type="EMBL" id="CAL1275023.1"/>
    </source>
</evidence>
<gene>
    <name evidence="6" type="ORF">LARSCL_LOCUS7851</name>
</gene>
<comment type="caution">
    <text evidence="6">The sequence shown here is derived from an EMBL/GenBank/DDBJ whole genome shotgun (WGS) entry which is preliminary data.</text>
</comment>
<dbReference type="SUPFAM" id="SSF49265">
    <property type="entry name" value="Fibronectin type III"/>
    <property type="match status" value="1"/>
</dbReference>
<feature type="domain" description="Ig-like" evidence="5">
    <location>
        <begin position="50"/>
        <end position="154"/>
    </location>
</feature>
<dbReference type="Gene3D" id="2.60.40.10">
    <property type="entry name" value="Immunoglobulins"/>
    <property type="match status" value="4"/>
</dbReference>
<dbReference type="Pfam" id="PF08205">
    <property type="entry name" value="C2-set_2"/>
    <property type="match status" value="1"/>
</dbReference>
<dbReference type="InterPro" id="IPR003598">
    <property type="entry name" value="Ig_sub2"/>
</dbReference>
<feature type="transmembrane region" description="Helical" evidence="4">
    <location>
        <begin position="557"/>
        <end position="582"/>
    </location>
</feature>
<dbReference type="SMART" id="SM00409">
    <property type="entry name" value="IG"/>
    <property type="match status" value="2"/>
</dbReference>
<dbReference type="GO" id="GO:0016020">
    <property type="term" value="C:membrane"/>
    <property type="evidence" value="ECO:0007669"/>
    <property type="project" value="UniProtKB-SubCell"/>
</dbReference>
<protein>
    <recommendedName>
        <fullName evidence="5">Ig-like domain-containing protein</fullName>
    </recommendedName>
</protein>
<dbReference type="InterPro" id="IPR003599">
    <property type="entry name" value="Ig_sub"/>
</dbReference>
<evidence type="ECO:0000313" key="7">
    <source>
        <dbReference type="Proteomes" id="UP001497382"/>
    </source>
</evidence>
<dbReference type="InterPro" id="IPR013162">
    <property type="entry name" value="CD80_C2-set"/>
</dbReference>
<dbReference type="PANTHER" id="PTHR23278:SF19">
    <property type="entry name" value="OBSCURIN"/>
    <property type="match status" value="1"/>
</dbReference>
<keyword evidence="4" id="KW-1133">Transmembrane helix</keyword>
<evidence type="ECO:0000256" key="2">
    <source>
        <dbReference type="ARBA" id="ARBA00023136"/>
    </source>
</evidence>
<dbReference type="SUPFAM" id="SSF48726">
    <property type="entry name" value="Immunoglobulin"/>
    <property type="match status" value="4"/>
</dbReference>
<evidence type="ECO:0000256" key="4">
    <source>
        <dbReference type="SAM" id="Phobius"/>
    </source>
</evidence>
<evidence type="ECO:0000256" key="3">
    <source>
        <dbReference type="ARBA" id="ARBA00023157"/>
    </source>
</evidence>
<accession>A0AAV1ZT65</accession>